<comment type="caution">
    <text evidence="10">The sequence shown here is derived from an EMBL/GenBank/DDBJ whole genome shotgun (WGS) entry which is preliminary data.</text>
</comment>
<evidence type="ECO:0000313" key="10">
    <source>
        <dbReference type="EMBL" id="CAF1136587.1"/>
    </source>
</evidence>
<dbReference type="OrthoDB" id="8121437at2759"/>
<protein>
    <recommendedName>
        <fullName evidence="8">3CxxC-type domain-containing protein</fullName>
    </recommendedName>
</protein>
<dbReference type="SMART" id="SM01328">
    <property type="entry name" value="zf-3CxxC"/>
    <property type="match status" value="1"/>
</dbReference>
<dbReference type="InterPro" id="IPR027377">
    <property type="entry name" value="ZAR1/RTP1-5-like_Znf-3CxxC"/>
</dbReference>
<accession>A0A814RNX9</accession>
<evidence type="ECO:0000256" key="1">
    <source>
        <dbReference type="ARBA" id="ARBA00004167"/>
    </source>
</evidence>
<organism evidence="10 13">
    <name type="scientific">Adineta steineri</name>
    <dbReference type="NCBI Taxonomy" id="433720"/>
    <lineage>
        <taxon>Eukaryota</taxon>
        <taxon>Metazoa</taxon>
        <taxon>Spiralia</taxon>
        <taxon>Gnathifera</taxon>
        <taxon>Rotifera</taxon>
        <taxon>Eurotatoria</taxon>
        <taxon>Bdelloidea</taxon>
        <taxon>Adinetida</taxon>
        <taxon>Adinetidae</taxon>
        <taxon>Adineta</taxon>
    </lineage>
</organism>
<keyword evidence="3" id="KW-0479">Metal-binding</keyword>
<gene>
    <name evidence="10" type="ORF">JYZ213_LOCUS23317</name>
    <name evidence="12" type="ORF">OKA104_LOCUS16613</name>
    <name evidence="11" type="ORF">OXD698_LOCUS13598</name>
    <name evidence="9" type="ORF">VCS650_LOCUS20297</name>
</gene>
<evidence type="ECO:0000313" key="13">
    <source>
        <dbReference type="Proteomes" id="UP000663845"/>
    </source>
</evidence>
<dbReference type="EMBL" id="CAJNON010000209">
    <property type="protein sequence ID" value="CAF1104684.1"/>
    <property type="molecule type" value="Genomic_DNA"/>
</dbReference>
<evidence type="ECO:0000256" key="2">
    <source>
        <dbReference type="ARBA" id="ARBA00022692"/>
    </source>
</evidence>
<dbReference type="Proteomes" id="UP000663891">
    <property type="component" value="Unassembled WGS sequence"/>
</dbReference>
<dbReference type="PANTHER" id="PTHR14402:SF10">
    <property type="entry name" value="3CXXC-TYPE DOMAIN-CONTAINING PROTEIN"/>
    <property type="match status" value="1"/>
</dbReference>
<dbReference type="InterPro" id="IPR026096">
    <property type="entry name" value="R-trans_p"/>
</dbReference>
<dbReference type="EMBL" id="CAJNOG010000274">
    <property type="protein sequence ID" value="CAF1136587.1"/>
    <property type="molecule type" value="Genomic_DNA"/>
</dbReference>
<dbReference type="GO" id="GO:0006612">
    <property type="term" value="P:protein targeting to membrane"/>
    <property type="evidence" value="ECO:0007669"/>
    <property type="project" value="TreeGrafter"/>
</dbReference>
<sequence length="170" mass="20108">MSFIDWKDIFDDIFEAYPDKWSLNQMHRNNVSQLRKLQTKQTMERQAYARFHCPKCSNSWTSAKAQVIFYYPSANQRLGHITSRFYGQQCKKCSRNGNYFVDPEYDTDEIKFILEKLYERIGWNCYGKKRPPKTTNTSDKEIDMKGPHEKSLCEACQLGCCDRALTITKR</sequence>
<evidence type="ECO:0000313" key="11">
    <source>
        <dbReference type="EMBL" id="CAF3720349.1"/>
    </source>
</evidence>
<evidence type="ECO:0000256" key="4">
    <source>
        <dbReference type="ARBA" id="ARBA00022771"/>
    </source>
</evidence>
<evidence type="ECO:0000313" key="12">
    <source>
        <dbReference type="EMBL" id="CAF3767455.1"/>
    </source>
</evidence>
<dbReference type="GO" id="GO:0051205">
    <property type="term" value="P:protein insertion into membrane"/>
    <property type="evidence" value="ECO:0007669"/>
    <property type="project" value="TreeGrafter"/>
</dbReference>
<dbReference type="PANTHER" id="PTHR14402">
    <property type="entry name" value="RECEPTOR TRANSPORTING PROTEIN"/>
    <property type="match status" value="1"/>
</dbReference>
<keyword evidence="7" id="KW-0472">Membrane</keyword>
<dbReference type="GO" id="GO:0008270">
    <property type="term" value="F:zinc ion binding"/>
    <property type="evidence" value="ECO:0007669"/>
    <property type="project" value="UniProtKB-KW"/>
</dbReference>
<feature type="domain" description="3CxxC-type" evidence="8">
    <location>
        <begin position="46"/>
        <end position="159"/>
    </location>
</feature>
<keyword evidence="2" id="KW-0812">Transmembrane</keyword>
<dbReference type="Proteomes" id="UP000663845">
    <property type="component" value="Unassembled WGS sequence"/>
</dbReference>
<evidence type="ECO:0000259" key="8">
    <source>
        <dbReference type="SMART" id="SM01328"/>
    </source>
</evidence>
<dbReference type="Proteomes" id="UP000663844">
    <property type="component" value="Unassembled WGS sequence"/>
</dbReference>
<evidence type="ECO:0000256" key="5">
    <source>
        <dbReference type="ARBA" id="ARBA00022833"/>
    </source>
</evidence>
<dbReference type="Proteomes" id="UP000663881">
    <property type="component" value="Unassembled WGS sequence"/>
</dbReference>
<dbReference type="EMBL" id="CAJOAY010000960">
    <property type="protein sequence ID" value="CAF3767455.1"/>
    <property type="molecule type" value="Genomic_DNA"/>
</dbReference>
<evidence type="ECO:0000256" key="6">
    <source>
        <dbReference type="ARBA" id="ARBA00022989"/>
    </source>
</evidence>
<dbReference type="Pfam" id="PF13695">
    <property type="entry name" value="Zn_ribbon_3CxxC"/>
    <property type="match status" value="1"/>
</dbReference>
<comment type="subcellular location">
    <subcellularLocation>
        <location evidence="1">Membrane</location>
        <topology evidence="1">Single-pass membrane protein</topology>
    </subcellularLocation>
</comment>
<evidence type="ECO:0000313" key="9">
    <source>
        <dbReference type="EMBL" id="CAF1104684.1"/>
    </source>
</evidence>
<keyword evidence="5" id="KW-0862">Zinc</keyword>
<proteinExistence type="predicted"/>
<dbReference type="AlphaFoldDB" id="A0A814RNX9"/>
<name>A0A814RNX9_9BILA</name>
<keyword evidence="6" id="KW-1133">Transmembrane helix</keyword>
<evidence type="ECO:0000256" key="3">
    <source>
        <dbReference type="ARBA" id="ARBA00022723"/>
    </source>
</evidence>
<dbReference type="GO" id="GO:0031849">
    <property type="term" value="F:olfactory receptor binding"/>
    <property type="evidence" value="ECO:0007669"/>
    <property type="project" value="TreeGrafter"/>
</dbReference>
<dbReference type="GO" id="GO:0016020">
    <property type="term" value="C:membrane"/>
    <property type="evidence" value="ECO:0007669"/>
    <property type="project" value="UniProtKB-SubCell"/>
</dbReference>
<reference evidence="10" key="1">
    <citation type="submission" date="2021-02" db="EMBL/GenBank/DDBJ databases">
        <authorList>
            <person name="Nowell W R."/>
        </authorList>
    </citation>
    <scope>NUCLEOTIDE SEQUENCE</scope>
</reference>
<keyword evidence="4" id="KW-0863">Zinc-finger</keyword>
<dbReference type="EMBL" id="CAJOAZ010000831">
    <property type="protein sequence ID" value="CAF3720349.1"/>
    <property type="molecule type" value="Genomic_DNA"/>
</dbReference>
<evidence type="ECO:0000256" key="7">
    <source>
        <dbReference type="ARBA" id="ARBA00023136"/>
    </source>
</evidence>